<dbReference type="EMBL" id="JAGKLY010000006">
    <property type="protein sequence ID" value="MBQ0269570.1"/>
    <property type="molecule type" value="Genomic_DNA"/>
</dbReference>
<dbReference type="Proteomes" id="UP000674270">
    <property type="component" value="Unassembled WGS sequence"/>
</dbReference>
<gene>
    <name evidence="1" type="ORF">J7T18_14790</name>
</gene>
<dbReference type="Pfam" id="PF05926">
    <property type="entry name" value="Phage_GPL"/>
    <property type="match status" value="1"/>
</dbReference>
<reference evidence="1" key="1">
    <citation type="submission" date="2021-03" db="EMBL/GenBank/DDBJ databases">
        <authorList>
            <person name="Stanton E."/>
        </authorList>
    </citation>
    <scope>NUCLEOTIDE SEQUENCE</scope>
    <source>
        <strain evidence="1">2020EL-00113</strain>
    </source>
</reference>
<protein>
    <submittedName>
        <fullName evidence="1">Head completion/stabilization protein</fullName>
    </submittedName>
</protein>
<proteinExistence type="predicted"/>
<dbReference type="RefSeq" id="WP_210848720.1">
    <property type="nucleotide sequence ID" value="NZ_JAGKLY010000006.1"/>
</dbReference>
<sequence length="161" mass="18411">MNGLVAKKTIAPTDETIDINDQGETVKTIPFYPEIKLSDLRWAMRINGTVTTARLKHATTNSVIYVNNLLSRWQSQQPFDALEKIPSPPVNNETNHTFLYRHAVYSYTKAYLIENYRDIDTTRDGEKHAEALSTQIDDLKRDTQNAIRDLTGEKRMIAELA</sequence>
<name>A0A8I2DBH2_9GAMM</name>
<dbReference type="AlphaFoldDB" id="A0A8I2DBH2"/>
<comment type="caution">
    <text evidence="1">The sequence shown here is derived from an EMBL/GenBank/DDBJ whole genome shotgun (WGS) entry which is preliminary data.</text>
</comment>
<evidence type="ECO:0000313" key="2">
    <source>
        <dbReference type="Proteomes" id="UP000674270"/>
    </source>
</evidence>
<accession>A0A8I2DBH2</accession>
<organism evidence="1 2">
    <name type="scientific">Providencia huaxiensis</name>
    <dbReference type="NCBI Taxonomy" id="2027290"/>
    <lineage>
        <taxon>Bacteria</taxon>
        <taxon>Pseudomonadati</taxon>
        <taxon>Pseudomonadota</taxon>
        <taxon>Gammaproteobacteria</taxon>
        <taxon>Enterobacterales</taxon>
        <taxon>Morganellaceae</taxon>
        <taxon>Providencia</taxon>
    </lineage>
</organism>
<dbReference type="InterPro" id="IPR009225">
    <property type="entry name" value="Phage_head_completion_GpL"/>
</dbReference>
<evidence type="ECO:0000313" key="1">
    <source>
        <dbReference type="EMBL" id="MBQ0269570.1"/>
    </source>
</evidence>